<dbReference type="EMBL" id="JACVHF010000007">
    <property type="protein sequence ID" value="MBC9784615.1"/>
    <property type="molecule type" value="Genomic_DNA"/>
</dbReference>
<accession>A0ABR7T3R1</accession>
<keyword evidence="1" id="KW-0472">Membrane</keyword>
<dbReference type="PANTHER" id="PTHR38463">
    <property type="entry name" value="STRESS RESPONSE PROTEIN YSNF"/>
    <property type="match status" value="1"/>
</dbReference>
<feature type="transmembrane region" description="Helical" evidence="1">
    <location>
        <begin position="12"/>
        <end position="33"/>
    </location>
</feature>
<dbReference type="InterPro" id="IPR052967">
    <property type="entry name" value="Stress_Response_Assoc"/>
</dbReference>
<proteinExistence type="predicted"/>
<dbReference type="PANTHER" id="PTHR38463:SF1">
    <property type="entry name" value="STRESS RESPONSE PROTEIN YSNF"/>
    <property type="match status" value="1"/>
</dbReference>
<evidence type="ECO:0000256" key="1">
    <source>
        <dbReference type="SAM" id="Phobius"/>
    </source>
</evidence>
<organism evidence="3 4">
    <name type="scientific">Heliobacterium chlorum</name>
    <dbReference type="NCBI Taxonomy" id="2698"/>
    <lineage>
        <taxon>Bacteria</taxon>
        <taxon>Bacillati</taxon>
        <taxon>Bacillota</taxon>
        <taxon>Clostridia</taxon>
        <taxon>Eubacteriales</taxon>
        <taxon>Heliobacteriaceae</taxon>
        <taxon>Heliobacterium</taxon>
    </lineage>
</organism>
<keyword evidence="4" id="KW-1185">Reference proteome</keyword>
<evidence type="ECO:0000259" key="2">
    <source>
        <dbReference type="Pfam" id="PF09557"/>
    </source>
</evidence>
<gene>
    <name evidence="3" type="ORF">H1S01_08835</name>
</gene>
<feature type="transmembrane region" description="Helical" evidence="1">
    <location>
        <begin position="39"/>
        <end position="57"/>
    </location>
</feature>
<dbReference type="Proteomes" id="UP000617402">
    <property type="component" value="Unassembled WGS sequence"/>
</dbReference>
<reference evidence="3 4" key="1">
    <citation type="submission" date="2020-07" db="EMBL/GenBank/DDBJ databases">
        <title>Draft whole-genome sequence of Heliobacterium chlorum DSM 3682, type strain.</title>
        <authorList>
            <person name="Kyndt J.A."/>
            <person name="Meyer T.E."/>
            <person name="Imhoff J.F."/>
        </authorList>
    </citation>
    <scope>NUCLEOTIDE SEQUENCE [LARGE SCALE GENOMIC DNA]</scope>
    <source>
        <strain evidence="3 4">DSM 3682</strain>
    </source>
</reference>
<name>A0ABR7T3R1_HELCL</name>
<evidence type="ECO:0000313" key="3">
    <source>
        <dbReference type="EMBL" id="MBC9784615.1"/>
    </source>
</evidence>
<keyword evidence="1" id="KW-0812">Transmembrane</keyword>
<evidence type="ECO:0000313" key="4">
    <source>
        <dbReference type="Proteomes" id="UP000617402"/>
    </source>
</evidence>
<dbReference type="Pfam" id="PF09557">
    <property type="entry name" value="DUF2382"/>
    <property type="match status" value="1"/>
</dbReference>
<comment type="caution">
    <text evidence="3">The sequence shown here is derived from an EMBL/GenBank/DDBJ whole genome shotgun (WGS) entry which is preliminary data.</text>
</comment>
<dbReference type="RefSeq" id="WP_188039771.1">
    <property type="nucleotide sequence ID" value="NZ_JACVHF010000007.1"/>
</dbReference>
<dbReference type="NCBIfam" id="TIGR02271">
    <property type="entry name" value="YsnF/AvaK domain"/>
    <property type="match status" value="1"/>
</dbReference>
<keyword evidence="1" id="KW-1133">Transmembrane helix</keyword>
<dbReference type="InterPro" id="IPR019060">
    <property type="entry name" value="DUF2382"/>
</dbReference>
<feature type="domain" description="DUF2382" evidence="2">
    <location>
        <begin position="75"/>
        <end position="181"/>
    </location>
</feature>
<protein>
    <submittedName>
        <fullName evidence="3">YsnF/AvaK domain-containing protein</fullName>
    </submittedName>
</protein>
<sequence>MNVEVGQRKTKYLVNGIVGGVVTGALVGGILAIFGGSAIIGISLITGGILGAVIGLYKYRTIGHEHRLNGTNTKMQLREEQLDIVKRPVQRGEVTVRKEVVTENRNIVVPVLREELVIEKKDLDTSMDEEERPEPVRIPLREEAIEVVKHPRKVNEVELIKRQIQENKSVKETLKKEMLHIESGKKARVSKK</sequence>